<proteinExistence type="predicted"/>
<feature type="domain" description="PPM-type phosphatase" evidence="3">
    <location>
        <begin position="223"/>
        <end position="441"/>
    </location>
</feature>
<dbReference type="Gene3D" id="3.30.450.40">
    <property type="match status" value="1"/>
</dbReference>
<sequence>MCADRDDRPGDPSDGDDAFEVDQEVQHALDRLTLLINAAEALASTLDEETGLRRLCDTLVPGLADWCAVDLLDRRGRLRRIVVEHRDADRLSPGLYEGLLPTSEGSAAAVVRALQGAGPMLLTDFPPPDRAADPLQARELELFDRMTADTAVIAPLRARRQVLGVITLARTTRGARFDKDVLPLVEDLAHRVALAVDNSRLHFEAQHTAERLQRSLLPDLPADGPVELAARYQSAVATAQVGGDWYDAFLLDEGATALIIGDVAGHDLRSAVTMSQMRNMLRGIACDRKEPPGKILARLDAATHILYPHQTLTCIYGLIEKPAPTGHWQLHYAVAGHPAPLLVTWDGETRFLEGGRSMMLGVDPDEHRTDDTEVLPPQSTVLLYTDGLVERRDEMLDRGLARLRQHAAALAREPLETFCDELLNGLAAAGTDDVALIAVRVAALAEGPATAFAR</sequence>
<dbReference type="Pfam" id="PF13185">
    <property type="entry name" value="GAF_2"/>
    <property type="match status" value="1"/>
</dbReference>
<dbReference type="InterPro" id="IPR001932">
    <property type="entry name" value="PPM-type_phosphatase-like_dom"/>
</dbReference>
<accession>A0ABS4VIS8</accession>
<dbReference type="InterPro" id="IPR029016">
    <property type="entry name" value="GAF-like_dom_sf"/>
</dbReference>
<gene>
    <name evidence="4" type="ORF">JOF59_006323</name>
</gene>
<dbReference type="InterPro" id="IPR003018">
    <property type="entry name" value="GAF"/>
</dbReference>
<evidence type="ECO:0000256" key="1">
    <source>
        <dbReference type="ARBA" id="ARBA00022801"/>
    </source>
</evidence>
<dbReference type="SUPFAM" id="SSF81606">
    <property type="entry name" value="PP2C-like"/>
    <property type="match status" value="1"/>
</dbReference>
<dbReference type="Proteomes" id="UP001519311">
    <property type="component" value="Unassembled WGS sequence"/>
</dbReference>
<evidence type="ECO:0000313" key="5">
    <source>
        <dbReference type="Proteomes" id="UP001519311"/>
    </source>
</evidence>
<evidence type="ECO:0000259" key="3">
    <source>
        <dbReference type="SMART" id="SM00331"/>
    </source>
</evidence>
<dbReference type="SMART" id="SM00331">
    <property type="entry name" value="PP2C_SIG"/>
    <property type="match status" value="1"/>
</dbReference>
<dbReference type="InterPro" id="IPR052016">
    <property type="entry name" value="Bact_Sigma-Reg"/>
</dbReference>
<comment type="caution">
    <text evidence="4">The sequence shown here is derived from an EMBL/GenBank/DDBJ whole genome shotgun (WGS) entry which is preliminary data.</text>
</comment>
<dbReference type="PANTHER" id="PTHR43156:SF2">
    <property type="entry name" value="STAGE II SPORULATION PROTEIN E"/>
    <property type="match status" value="1"/>
</dbReference>
<dbReference type="Gene3D" id="3.60.40.10">
    <property type="entry name" value="PPM-type phosphatase domain"/>
    <property type="match status" value="1"/>
</dbReference>
<feature type="domain" description="GAF" evidence="2">
    <location>
        <begin position="47"/>
        <end position="206"/>
    </location>
</feature>
<dbReference type="PANTHER" id="PTHR43156">
    <property type="entry name" value="STAGE II SPORULATION PROTEIN E-RELATED"/>
    <property type="match status" value="1"/>
</dbReference>
<dbReference type="RefSeq" id="WP_209471625.1">
    <property type="nucleotide sequence ID" value="NZ_BMWJ01000007.1"/>
</dbReference>
<dbReference type="InterPro" id="IPR036457">
    <property type="entry name" value="PPM-type-like_dom_sf"/>
</dbReference>
<evidence type="ECO:0000259" key="2">
    <source>
        <dbReference type="SMART" id="SM00065"/>
    </source>
</evidence>
<keyword evidence="1" id="KW-0378">Hydrolase</keyword>
<dbReference type="EMBL" id="JAGINS010000002">
    <property type="protein sequence ID" value="MBP2363831.1"/>
    <property type="molecule type" value="Genomic_DNA"/>
</dbReference>
<dbReference type="SMART" id="SM00065">
    <property type="entry name" value="GAF"/>
    <property type="match status" value="1"/>
</dbReference>
<name>A0ABS4VIS8_9ACTN</name>
<protein>
    <submittedName>
        <fullName evidence="4">Serine phosphatase RsbU (Regulator of sigma subunit)</fullName>
    </submittedName>
</protein>
<dbReference type="SUPFAM" id="SSF55781">
    <property type="entry name" value="GAF domain-like"/>
    <property type="match status" value="1"/>
</dbReference>
<dbReference type="Pfam" id="PF07228">
    <property type="entry name" value="SpoIIE"/>
    <property type="match status" value="1"/>
</dbReference>
<keyword evidence="5" id="KW-1185">Reference proteome</keyword>
<organism evidence="4 5">
    <name type="scientific">Streptomyces clavifer</name>
    <dbReference type="NCBI Taxonomy" id="68188"/>
    <lineage>
        <taxon>Bacteria</taxon>
        <taxon>Bacillati</taxon>
        <taxon>Actinomycetota</taxon>
        <taxon>Actinomycetes</taxon>
        <taxon>Kitasatosporales</taxon>
        <taxon>Streptomycetaceae</taxon>
        <taxon>Streptomyces</taxon>
    </lineage>
</organism>
<evidence type="ECO:0000313" key="4">
    <source>
        <dbReference type="EMBL" id="MBP2363831.1"/>
    </source>
</evidence>
<reference evidence="4 5" key="1">
    <citation type="submission" date="2021-03" db="EMBL/GenBank/DDBJ databases">
        <title>Sequencing the genomes of 1000 actinobacteria strains.</title>
        <authorList>
            <person name="Klenk H.-P."/>
        </authorList>
    </citation>
    <scope>NUCLEOTIDE SEQUENCE [LARGE SCALE GENOMIC DNA]</scope>
    <source>
        <strain evidence="4 5">DSM 40843</strain>
    </source>
</reference>